<reference evidence="1" key="1">
    <citation type="submission" date="2021-06" db="EMBL/GenBank/DDBJ databases">
        <authorList>
            <person name="Kallberg Y."/>
            <person name="Tangrot J."/>
            <person name="Rosling A."/>
        </authorList>
    </citation>
    <scope>NUCLEOTIDE SEQUENCE</scope>
    <source>
        <strain evidence="1">MA461A</strain>
    </source>
</reference>
<proteinExistence type="predicted"/>
<comment type="caution">
    <text evidence="1">The sequence shown here is derived from an EMBL/GenBank/DDBJ whole genome shotgun (WGS) entry which is preliminary data.</text>
</comment>
<gene>
    <name evidence="1" type="ORF">RPERSI_LOCUS12872</name>
</gene>
<evidence type="ECO:0000313" key="2">
    <source>
        <dbReference type="Proteomes" id="UP000789920"/>
    </source>
</evidence>
<sequence>LIKRQQVIAIVAMYLYVKHYEASRHQNSDVWIIEQLSPTIAEQIDKLRGKYQWTDLMDYLVGEVYRQGITKQQFIQAFAAIPFKPEMIEALRMIKNANGDIIILSDANTVYIEETLKAYEVNDLISNVISNPATWDEDGRLHIRRLNNIPHGCENPCSENICKGHELIKFLSAHPNEYDQIIYVGDSFNDYCPATKMSSNDIILAREGFKLANFLNDTLPSSHKYKNMDRRISPRVIYWKDAGKILEFINDIFGNQNK</sequence>
<evidence type="ECO:0000313" key="1">
    <source>
        <dbReference type="EMBL" id="CAG8738138.1"/>
    </source>
</evidence>
<dbReference type="EMBL" id="CAJVQC010027967">
    <property type="protein sequence ID" value="CAG8738138.1"/>
    <property type="molecule type" value="Genomic_DNA"/>
</dbReference>
<accession>A0ACA9Q6U1</accession>
<organism evidence="1 2">
    <name type="scientific">Racocetra persica</name>
    <dbReference type="NCBI Taxonomy" id="160502"/>
    <lineage>
        <taxon>Eukaryota</taxon>
        <taxon>Fungi</taxon>
        <taxon>Fungi incertae sedis</taxon>
        <taxon>Mucoromycota</taxon>
        <taxon>Glomeromycotina</taxon>
        <taxon>Glomeromycetes</taxon>
        <taxon>Diversisporales</taxon>
        <taxon>Gigasporaceae</taxon>
        <taxon>Racocetra</taxon>
    </lineage>
</organism>
<feature type="non-terminal residue" evidence="1">
    <location>
        <position position="1"/>
    </location>
</feature>
<dbReference type="Proteomes" id="UP000789920">
    <property type="component" value="Unassembled WGS sequence"/>
</dbReference>
<name>A0ACA9Q6U1_9GLOM</name>
<keyword evidence="2" id="KW-1185">Reference proteome</keyword>
<protein>
    <submittedName>
        <fullName evidence="1">1773_t:CDS:1</fullName>
    </submittedName>
</protein>